<evidence type="ECO:0000256" key="7">
    <source>
        <dbReference type="ARBA" id="ARBA00022692"/>
    </source>
</evidence>
<evidence type="ECO:0000256" key="1">
    <source>
        <dbReference type="ARBA" id="ARBA00004651"/>
    </source>
</evidence>
<proteinExistence type="inferred from homology"/>
<evidence type="ECO:0000313" key="13">
    <source>
        <dbReference type="Proteomes" id="UP000031656"/>
    </source>
</evidence>
<keyword evidence="6" id="KW-0592">Phosphate transport</keyword>
<keyword evidence="8 10" id="KW-1133">Transmembrane helix</keyword>
<dbReference type="InterPro" id="IPR005672">
    <property type="entry name" value="Phosphate_PstA"/>
</dbReference>
<dbReference type="GO" id="GO:0005315">
    <property type="term" value="F:phosphate transmembrane transporter activity"/>
    <property type="evidence" value="ECO:0007669"/>
    <property type="project" value="InterPro"/>
</dbReference>
<feature type="transmembrane region" description="Helical" evidence="10">
    <location>
        <begin position="26"/>
        <end position="50"/>
    </location>
</feature>
<keyword evidence="7 10" id="KW-0812">Transmembrane</keyword>
<feature type="transmembrane region" description="Helical" evidence="10">
    <location>
        <begin position="75"/>
        <end position="105"/>
    </location>
</feature>
<evidence type="ECO:0000256" key="4">
    <source>
        <dbReference type="ARBA" id="ARBA00022448"/>
    </source>
</evidence>
<organism evidence="12 13">
    <name type="scientific">Gluconobacter oxydans DSM 3504</name>
    <dbReference type="NCBI Taxonomy" id="1288313"/>
    <lineage>
        <taxon>Bacteria</taxon>
        <taxon>Pseudomonadati</taxon>
        <taxon>Pseudomonadota</taxon>
        <taxon>Alphaproteobacteria</taxon>
        <taxon>Acetobacterales</taxon>
        <taxon>Acetobacteraceae</taxon>
        <taxon>Gluconobacter</taxon>
    </lineage>
</organism>
<evidence type="ECO:0000259" key="11">
    <source>
        <dbReference type="PROSITE" id="PS50928"/>
    </source>
</evidence>
<evidence type="ECO:0000256" key="9">
    <source>
        <dbReference type="ARBA" id="ARBA00023136"/>
    </source>
</evidence>
<evidence type="ECO:0000256" key="10">
    <source>
        <dbReference type="RuleBase" id="RU363043"/>
    </source>
</evidence>
<dbReference type="HOGENOM" id="CLU_033621_2_0_5"/>
<feature type="transmembrane region" description="Helical" evidence="10">
    <location>
        <begin position="147"/>
        <end position="166"/>
    </location>
</feature>
<feature type="transmembrane region" description="Helical" evidence="10">
    <location>
        <begin position="117"/>
        <end position="141"/>
    </location>
</feature>
<dbReference type="GeneID" id="56905022"/>
<dbReference type="Proteomes" id="UP000031656">
    <property type="component" value="Chromosome"/>
</dbReference>
<feature type="transmembrane region" description="Helical" evidence="10">
    <location>
        <begin position="264"/>
        <end position="283"/>
    </location>
</feature>
<protein>
    <recommendedName>
        <fullName evidence="3 10">Phosphate transport system permease protein PstA</fullName>
    </recommendedName>
</protein>
<dbReference type="NCBIfam" id="TIGR00974">
    <property type="entry name" value="3a0107s02c"/>
    <property type="match status" value="1"/>
</dbReference>
<accession>A0A067Z348</accession>
<dbReference type="PANTHER" id="PTHR42922:SF1">
    <property type="entry name" value="PHOSPHATE TRANSPORT SYSTEM PERMEASE PROTEIN PSTA"/>
    <property type="match status" value="1"/>
</dbReference>
<dbReference type="Pfam" id="PF00528">
    <property type="entry name" value="BPD_transp_1"/>
    <property type="match status" value="1"/>
</dbReference>
<reference evidence="12 13" key="1">
    <citation type="journal article" date="2015" name="Appl. Microbiol. Biotechnol.">
        <title>The consequence of an additional NADH dehydrogenase paralog on the growth of Gluconobacter oxydans DSM3504.</title>
        <authorList>
            <person name="Kostner D."/>
            <person name="Luchterhand B."/>
            <person name="Junker A."/>
            <person name="Volland S."/>
            <person name="Daniel R."/>
            <person name="Buchs J."/>
            <person name="Liebl W."/>
            <person name="Ehrenreich A."/>
        </authorList>
    </citation>
    <scope>NUCLEOTIDE SEQUENCE [LARGE SCALE GENOMIC DNA]</scope>
    <source>
        <strain evidence="12">DSM 3504</strain>
    </source>
</reference>
<keyword evidence="4" id="KW-0813">Transport</keyword>
<evidence type="ECO:0000313" key="12">
    <source>
        <dbReference type="EMBL" id="AHK70704.1"/>
    </source>
</evidence>
<keyword evidence="5 10" id="KW-1003">Cell membrane</keyword>
<dbReference type="PROSITE" id="PS50928">
    <property type="entry name" value="ABC_TM1"/>
    <property type="match status" value="1"/>
</dbReference>
<dbReference type="AlphaFoldDB" id="A0A067Z348"/>
<evidence type="ECO:0000256" key="5">
    <source>
        <dbReference type="ARBA" id="ARBA00022475"/>
    </source>
</evidence>
<dbReference type="GO" id="GO:0035435">
    <property type="term" value="P:phosphate ion transmembrane transport"/>
    <property type="evidence" value="ECO:0007669"/>
    <property type="project" value="InterPro"/>
</dbReference>
<dbReference type="Gene3D" id="1.10.3720.10">
    <property type="entry name" value="MetI-like"/>
    <property type="match status" value="1"/>
</dbReference>
<keyword evidence="9 10" id="KW-0472">Membrane</keyword>
<dbReference type="InterPro" id="IPR051408">
    <property type="entry name" value="Phosphate_transprt_permease"/>
</dbReference>
<sequence>MSETVVSTTGWKPNPRAARRRRADHLATAFGMVMAGILVLVLASILWTLLSRGLAGLSAAAIMKPMGPPGSSSGLANAIVGSLIQTFMALLMATPLGLGCGIYLSEYGTETNKFASCVRFVSDVLMSVPSILVGLFVYQVLVAPFGHFSALAGSVALAILAVPIIVRTTEDMLRLVPTSMREAGAALGATRWRVTLSLCLRSAKTGVLTGILLALARVSGETAPLLFTSLGNQNWSFSLNRPMASLPVTIYQYAGASYEDWVQLAWAGALLVTMGVLAINIAVRVSARRG</sequence>
<dbReference type="CDD" id="cd06261">
    <property type="entry name" value="TM_PBP2"/>
    <property type="match status" value="1"/>
</dbReference>
<dbReference type="SUPFAM" id="SSF161098">
    <property type="entry name" value="MetI-like"/>
    <property type="match status" value="1"/>
</dbReference>
<evidence type="ECO:0000256" key="3">
    <source>
        <dbReference type="ARBA" id="ARBA00016864"/>
    </source>
</evidence>
<dbReference type="RefSeq" id="WP_011252280.1">
    <property type="nucleotide sequence ID" value="NZ_CP004373.1"/>
</dbReference>
<name>A0A067Z348_GLUOY</name>
<dbReference type="GO" id="GO:0005886">
    <property type="term" value="C:plasma membrane"/>
    <property type="evidence" value="ECO:0007669"/>
    <property type="project" value="UniProtKB-SubCell"/>
</dbReference>
<evidence type="ECO:0000256" key="2">
    <source>
        <dbReference type="ARBA" id="ARBA00007069"/>
    </source>
</evidence>
<feature type="transmembrane region" description="Helical" evidence="10">
    <location>
        <begin position="207"/>
        <end position="227"/>
    </location>
</feature>
<dbReference type="InterPro" id="IPR000515">
    <property type="entry name" value="MetI-like"/>
</dbReference>
<gene>
    <name evidence="12" type="primary">pstA</name>
    <name evidence="12" type="ORF">GLS_c07910</name>
</gene>
<evidence type="ECO:0000256" key="6">
    <source>
        <dbReference type="ARBA" id="ARBA00022592"/>
    </source>
</evidence>
<comment type="subcellular location">
    <subcellularLocation>
        <location evidence="10">Cell inner membrane</location>
        <topology evidence="10">Multi-pass membrane protein</topology>
    </subcellularLocation>
    <subcellularLocation>
        <location evidence="1">Cell membrane</location>
        <topology evidence="1">Multi-pass membrane protein</topology>
    </subcellularLocation>
</comment>
<dbReference type="KEGG" id="goy:GLS_c07910"/>
<evidence type="ECO:0000256" key="8">
    <source>
        <dbReference type="ARBA" id="ARBA00022989"/>
    </source>
</evidence>
<dbReference type="InterPro" id="IPR035906">
    <property type="entry name" value="MetI-like_sf"/>
</dbReference>
<dbReference type="EMBL" id="CP004373">
    <property type="protein sequence ID" value="AHK70704.1"/>
    <property type="molecule type" value="Genomic_DNA"/>
</dbReference>
<dbReference type="PANTHER" id="PTHR42922">
    <property type="entry name" value="PHOSPHATE TRANSPORT SYSTEM PERMEASE PROTEIN PSTA"/>
    <property type="match status" value="1"/>
</dbReference>
<feature type="domain" description="ABC transmembrane type-1" evidence="11">
    <location>
        <begin position="79"/>
        <end position="283"/>
    </location>
</feature>
<comment type="similarity">
    <text evidence="2 10">Belongs to the binding-protein-dependent transport system permease family. CysTW subfamily.</text>
</comment>